<name>A0AAV1ZDQ6_9ARAC</name>
<proteinExistence type="predicted"/>
<gene>
    <name evidence="1" type="ORF">LARSCL_LOCUS4189</name>
</gene>
<accession>A0AAV1ZDQ6</accession>
<protein>
    <submittedName>
        <fullName evidence="1">Uncharacterized protein</fullName>
    </submittedName>
</protein>
<dbReference type="AlphaFoldDB" id="A0AAV1ZDQ6"/>
<organism evidence="1 2">
    <name type="scientific">Larinioides sclopetarius</name>
    <dbReference type="NCBI Taxonomy" id="280406"/>
    <lineage>
        <taxon>Eukaryota</taxon>
        <taxon>Metazoa</taxon>
        <taxon>Ecdysozoa</taxon>
        <taxon>Arthropoda</taxon>
        <taxon>Chelicerata</taxon>
        <taxon>Arachnida</taxon>
        <taxon>Araneae</taxon>
        <taxon>Araneomorphae</taxon>
        <taxon>Entelegynae</taxon>
        <taxon>Araneoidea</taxon>
        <taxon>Araneidae</taxon>
        <taxon>Larinioides</taxon>
    </lineage>
</organism>
<sequence>MSLGITLETWECVSVKRLSCQRSLSGPTSIKKLATVQTSTEHLQSLRKKTRFEKHRKKKLHSEIKEKMKKNLVTLEKNCNKSMIEYVHFDVLPWDFRNIFFFFPVCLLILKRVCDMVC</sequence>
<evidence type="ECO:0000313" key="2">
    <source>
        <dbReference type="Proteomes" id="UP001497382"/>
    </source>
</evidence>
<evidence type="ECO:0000313" key="1">
    <source>
        <dbReference type="EMBL" id="CAL1268481.1"/>
    </source>
</evidence>
<comment type="caution">
    <text evidence="1">The sequence shown here is derived from an EMBL/GenBank/DDBJ whole genome shotgun (WGS) entry which is preliminary data.</text>
</comment>
<dbReference type="Proteomes" id="UP001497382">
    <property type="component" value="Unassembled WGS sequence"/>
</dbReference>
<dbReference type="EMBL" id="CAXIEN010000034">
    <property type="protein sequence ID" value="CAL1268481.1"/>
    <property type="molecule type" value="Genomic_DNA"/>
</dbReference>
<keyword evidence="2" id="KW-1185">Reference proteome</keyword>
<reference evidence="1 2" key="1">
    <citation type="submission" date="2024-04" db="EMBL/GenBank/DDBJ databases">
        <authorList>
            <person name="Rising A."/>
            <person name="Reimegard J."/>
            <person name="Sonavane S."/>
            <person name="Akerstrom W."/>
            <person name="Nylinder S."/>
            <person name="Hedman E."/>
            <person name="Kallberg Y."/>
        </authorList>
    </citation>
    <scope>NUCLEOTIDE SEQUENCE [LARGE SCALE GENOMIC DNA]</scope>
</reference>